<feature type="binding site" evidence="6">
    <location>
        <begin position="95"/>
        <end position="97"/>
    </location>
    <ligand>
        <name>biotin</name>
        <dbReference type="ChEBI" id="CHEBI:57586"/>
    </ligand>
</feature>
<keyword evidence="3 6" id="KW-0067">ATP-binding</keyword>
<reference evidence="8 9" key="1">
    <citation type="journal article" date="2016" name="C (Basel)">
        <title>Selective Growth of and Electricity Production by Marine Exoelectrogenic Bacteria in Self-Aggregated Hydrogel of Microbially Reduced Graphene Oxide.</title>
        <authorList>
            <person name="Yoshida N."/>
            <person name="Goto Y."/>
            <person name="Miyata Y."/>
        </authorList>
    </citation>
    <scope>NUCLEOTIDE SEQUENCE [LARGE SCALE GENOMIC DNA]</scope>
    <source>
        <strain evidence="8 9">NIT-T3</strain>
    </source>
</reference>
<name>A0ABN6DXG7_9BACT</name>
<dbReference type="GO" id="GO:0016874">
    <property type="term" value="F:ligase activity"/>
    <property type="evidence" value="ECO:0007669"/>
    <property type="project" value="UniProtKB-KW"/>
</dbReference>
<comment type="catalytic activity">
    <reaction evidence="5 6">
        <text>biotin + L-lysyl-[protein] + ATP = N(6)-biotinyl-L-lysyl-[protein] + AMP + diphosphate + H(+)</text>
        <dbReference type="Rhea" id="RHEA:11756"/>
        <dbReference type="Rhea" id="RHEA-COMP:9752"/>
        <dbReference type="Rhea" id="RHEA-COMP:10505"/>
        <dbReference type="ChEBI" id="CHEBI:15378"/>
        <dbReference type="ChEBI" id="CHEBI:29969"/>
        <dbReference type="ChEBI" id="CHEBI:30616"/>
        <dbReference type="ChEBI" id="CHEBI:33019"/>
        <dbReference type="ChEBI" id="CHEBI:57586"/>
        <dbReference type="ChEBI" id="CHEBI:83144"/>
        <dbReference type="ChEBI" id="CHEBI:456215"/>
        <dbReference type="EC" id="6.3.4.15"/>
    </reaction>
</comment>
<feature type="DNA-binding region" description="H-T-H motif" evidence="6">
    <location>
        <begin position="24"/>
        <end position="43"/>
    </location>
</feature>
<dbReference type="Gene3D" id="3.30.930.10">
    <property type="entry name" value="Bira Bifunctional Protein, Domain 2"/>
    <property type="match status" value="1"/>
</dbReference>
<dbReference type="Pfam" id="PF08279">
    <property type="entry name" value="HTH_11"/>
    <property type="match status" value="1"/>
</dbReference>
<dbReference type="InterPro" id="IPR013196">
    <property type="entry name" value="HTH_11"/>
</dbReference>
<keyword evidence="6" id="KW-0804">Transcription</keyword>
<organism evidence="8 9">
    <name type="scientific">Desulfuromonas versatilis</name>
    <dbReference type="NCBI Taxonomy" id="2802975"/>
    <lineage>
        <taxon>Bacteria</taxon>
        <taxon>Pseudomonadati</taxon>
        <taxon>Thermodesulfobacteriota</taxon>
        <taxon>Desulfuromonadia</taxon>
        <taxon>Desulfuromonadales</taxon>
        <taxon>Desulfuromonadaceae</taxon>
        <taxon>Desulfuromonas</taxon>
    </lineage>
</organism>
<proteinExistence type="inferred from homology"/>
<comment type="caution">
    <text evidence="6">Lacks conserved residue(s) required for the propagation of feature annotation.</text>
</comment>
<keyword evidence="1 6" id="KW-0436">Ligase</keyword>
<dbReference type="HAMAP" id="MF_00978">
    <property type="entry name" value="Bifunct_BirA"/>
    <property type="match status" value="1"/>
</dbReference>
<comment type="function">
    <text evidence="6">Acts both as a biotin--[acetyl-CoA-carboxylase] ligase and a repressor.</text>
</comment>
<feature type="domain" description="BPL/LPL catalytic" evidence="7">
    <location>
        <begin position="72"/>
        <end position="263"/>
    </location>
</feature>
<dbReference type="InterPro" id="IPR036388">
    <property type="entry name" value="WH-like_DNA-bd_sf"/>
</dbReference>
<keyword evidence="6" id="KW-0678">Repressor</keyword>
<dbReference type="Gene3D" id="2.30.30.100">
    <property type="match status" value="1"/>
</dbReference>
<comment type="similarity">
    <text evidence="6">Belongs to the biotin--protein ligase family.</text>
</comment>
<dbReference type="InterPro" id="IPR030855">
    <property type="entry name" value="Bifunct_BirA"/>
</dbReference>
<dbReference type="PROSITE" id="PS51733">
    <property type="entry name" value="BPL_LPL_CATALYTIC"/>
    <property type="match status" value="1"/>
</dbReference>
<dbReference type="Pfam" id="PF02237">
    <property type="entry name" value="BPL_C"/>
    <property type="match status" value="1"/>
</dbReference>
<dbReference type="InterPro" id="IPR045864">
    <property type="entry name" value="aa-tRNA-synth_II/BPL/LPL"/>
</dbReference>
<keyword evidence="6" id="KW-0805">Transcription regulation</keyword>
<keyword evidence="6" id="KW-0238">DNA-binding</keyword>
<evidence type="ECO:0000256" key="4">
    <source>
        <dbReference type="ARBA" id="ARBA00023267"/>
    </source>
</evidence>
<dbReference type="PANTHER" id="PTHR12835">
    <property type="entry name" value="BIOTIN PROTEIN LIGASE"/>
    <property type="match status" value="1"/>
</dbReference>
<dbReference type="NCBIfam" id="TIGR00121">
    <property type="entry name" value="birA_ligase"/>
    <property type="match status" value="1"/>
</dbReference>
<dbReference type="InterPro" id="IPR004408">
    <property type="entry name" value="Biotin_CoA_COase_ligase"/>
</dbReference>
<dbReference type="InterPro" id="IPR036390">
    <property type="entry name" value="WH_DNA-bd_sf"/>
</dbReference>
<dbReference type="EMBL" id="AP024355">
    <property type="protein sequence ID" value="BCR04507.1"/>
    <property type="molecule type" value="Genomic_DNA"/>
</dbReference>
<dbReference type="SUPFAM" id="SSF50037">
    <property type="entry name" value="C-terminal domain of transcriptional repressors"/>
    <property type="match status" value="1"/>
</dbReference>
<evidence type="ECO:0000313" key="9">
    <source>
        <dbReference type="Proteomes" id="UP001319827"/>
    </source>
</evidence>
<keyword evidence="2 6" id="KW-0547">Nucleotide-binding</keyword>
<keyword evidence="4 6" id="KW-0092">Biotin</keyword>
<dbReference type="InterPro" id="IPR004143">
    <property type="entry name" value="BPL_LPL_catalytic"/>
</dbReference>
<dbReference type="CDD" id="cd16442">
    <property type="entry name" value="BPL"/>
    <property type="match status" value="1"/>
</dbReference>
<evidence type="ECO:0000256" key="3">
    <source>
        <dbReference type="ARBA" id="ARBA00022840"/>
    </source>
</evidence>
<evidence type="ECO:0000256" key="2">
    <source>
        <dbReference type="ARBA" id="ARBA00022741"/>
    </source>
</evidence>
<keyword evidence="9" id="KW-1185">Reference proteome</keyword>
<reference evidence="8 9" key="2">
    <citation type="journal article" date="2021" name="Int. J. Syst. Evol. Microbiol.">
        <title>Isolation and Polyphasic Characterization of Desulfuromonas versatilis sp. Nov., an Electrogenic Bacteria Capable of Versatile Metabolism Isolated from a Graphene Oxide-Reducing Enrichment Culture.</title>
        <authorList>
            <person name="Xie L."/>
            <person name="Yoshida N."/>
            <person name="Ishii S."/>
            <person name="Meng L."/>
        </authorList>
    </citation>
    <scope>NUCLEOTIDE SEQUENCE [LARGE SCALE GENOMIC DNA]</scope>
    <source>
        <strain evidence="8 9">NIT-T3</strain>
    </source>
</reference>
<feature type="binding site" evidence="6">
    <location>
        <position position="119"/>
    </location>
    <ligand>
        <name>biotin</name>
        <dbReference type="ChEBI" id="CHEBI:57586"/>
    </ligand>
</feature>
<evidence type="ECO:0000313" key="8">
    <source>
        <dbReference type="EMBL" id="BCR04507.1"/>
    </source>
</evidence>
<dbReference type="PANTHER" id="PTHR12835:SF5">
    <property type="entry name" value="BIOTIN--PROTEIN LIGASE"/>
    <property type="match status" value="1"/>
</dbReference>
<dbReference type="EC" id="6.3.4.15" evidence="6"/>
<dbReference type="InterPro" id="IPR008988">
    <property type="entry name" value="Transcriptional_repressor_C"/>
</dbReference>
<sequence length="330" mass="36354">MSGKGSQEEILRLFRRKGGDYLSGEEISQGLGVSRTAVWKHIRQLRDQGYTIEAVPSKGYRLAEAPDRLLPAEIQAGLETQRIGREVVYFEETDSTNLRAHELGAGGYPDGTVIIADRQSAGKGRLGRRWASPEGVNLYTSVLLRPDILPFMAPQLTFLSAVAVARAIGEASGLQPRVKWPNDVLLSGKKVAGLLNEMHAETEGIHYVILGIGVNLNMRPEQFPGDLRYPATSVAIEKGSTVSRTGFARCLYREIDRLYERYLAEGVAPIIREWEGLCDLVGRQVEVDCQQRIIRGLVTGLDEDGALLVRTAEGTEERILAGDVRPMKGE</sequence>
<accession>A0ABN6DXG7</accession>
<dbReference type="SUPFAM" id="SSF46785">
    <property type="entry name" value="Winged helix' DNA-binding domain"/>
    <property type="match status" value="1"/>
</dbReference>
<evidence type="ECO:0000256" key="5">
    <source>
        <dbReference type="ARBA" id="ARBA00047846"/>
    </source>
</evidence>
<dbReference type="InterPro" id="IPR011991">
    <property type="entry name" value="ArsR-like_HTH"/>
</dbReference>
<dbReference type="Gene3D" id="1.10.10.10">
    <property type="entry name" value="Winged helix-like DNA-binding domain superfamily/Winged helix DNA-binding domain"/>
    <property type="match status" value="1"/>
</dbReference>
<evidence type="ECO:0000256" key="6">
    <source>
        <dbReference type="HAMAP-Rule" id="MF_00978"/>
    </source>
</evidence>
<dbReference type="InterPro" id="IPR003142">
    <property type="entry name" value="BPL_C"/>
</dbReference>
<dbReference type="Proteomes" id="UP001319827">
    <property type="component" value="Chromosome"/>
</dbReference>
<evidence type="ECO:0000256" key="1">
    <source>
        <dbReference type="ARBA" id="ARBA00022598"/>
    </source>
</evidence>
<dbReference type="Pfam" id="PF03099">
    <property type="entry name" value="BPL_LplA_LipB"/>
    <property type="match status" value="1"/>
</dbReference>
<feature type="binding site" evidence="6">
    <location>
        <position position="190"/>
    </location>
    <ligand>
        <name>biotin</name>
        <dbReference type="ChEBI" id="CHEBI:57586"/>
    </ligand>
</feature>
<gene>
    <name evidence="6 8" type="primary">birA</name>
    <name evidence="8" type="ORF">DESUT3_15760</name>
</gene>
<dbReference type="RefSeq" id="WP_221251970.1">
    <property type="nucleotide sequence ID" value="NZ_AP024355.1"/>
</dbReference>
<dbReference type="CDD" id="cd00090">
    <property type="entry name" value="HTH_ARSR"/>
    <property type="match status" value="1"/>
</dbReference>
<protein>
    <recommendedName>
        <fullName evidence="6">Bifunctional ligase/repressor BirA</fullName>
    </recommendedName>
    <alternativeName>
        <fullName evidence="6">Biotin--[acetyl-CoA-carboxylase] ligase</fullName>
        <ecNumber evidence="6">6.3.4.15</ecNumber>
    </alternativeName>
    <alternativeName>
        <fullName evidence="6">Biotin--protein ligase</fullName>
    </alternativeName>
    <alternativeName>
        <fullName evidence="6">Biotin-[acetyl-CoA carboxylase] synthetase</fullName>
    </alternativeName>
</protein>
<dbReference type="SUPFAM" id="SSF55681">
    <property type="entry name" value="Class II aaRS and biotin synthetases"/>
    <property type="match status" value="1"/>
</dbReference>
<evidence type="ECO:0000259" key="7">
    <source>
        <dbReference type="PROSITE" id="PS51733"/>
    </source>
</evidence>